<feature type="transmembrane region" description="Helical" evidence="8">
    <location>
        <begin position="77"/>
        <end position="98"/>
    </location>
</feature>
<dbReference type="InterPro" id="IPR032816">
    <property type="entry name" value="VTT_dom"/>
</dbReference>
<reference evidence="10 11" key="2">
    <citation type="submission" date="2019-08" db="EMBL/GenBank/DDBJ databases">
        <title>Jejuicoccus antrihumi gen. nov., sp. nov., a new member of the family Dermacoccaceae isolated from a cave.</title>
        <authorList>
            <person name="Schumann P."/>
            <person name="Kim I.S."/>
        </authorList>
    </citation>
    <scope>NUCLEOTIDE SEQUENCE [LARGE SCALE GENOMIC DNA]</scope>
    <source>
        <strain evidence="10 11">C5-26</strain>
    </source>
</reference>
<keyword evidence="11" id="KW-1185">Reference proteome</keyword>
<evidence type="ECO:0000256" key="1">
    <source>
        <dbReference type="ARBA" id="ARBA00004651"/>
    </source>
</evidence>
<keyword evidence="4 8" id="KW-0812">Transmembrane</keyword>
<dbReference type="PANTHER" id="PTHR42709">
    <property type="entry name" value="ALKALINE PHOSPHATASE LIKE PROTEIN"/>
    <property type="match status" value="1"/>
</dbReference>
<comment type="subcellular location">
    <subcellularLocation>
        <location evidence="1">Cell membrane</location>
        <topology evidence="1">Multi-pass membrane protein</topology>
    </subcellularLocation>
</comment>
<evidence type="ECO:0000256" key="5">
    <source>
        <dbReference type="ARBA" id="ARBA00022989"/>
    </source>
</evidence>
<keyword evidence="6 8" id="KW-0472">Membrane</keyword>
<dbReference type="AlphaFoldDB" id="A0A563DWU6"/>
<dbReference type="EMBL" id="VCQV01000028">
    <property type="protein sequence ID" value="TWP34403.1"/>
    <property type="molecule type" value="Genomic_DNA"/>
</dbReference>
<dbReference type="OrthoDB" id="3727474at2"/>
<feature type="transmembrane region" description="Helical" evidence="8">
    <location>
        <begin position="166"/>
        <end position="188"/>
    </location>
</feature>
<comment type="caution">
    <text evidence="10">The sequence shown here is derived from an EMBL/GenBank/DDBJ whole genome shotgun (WGS) entry which is preliminary data.</text>
</comment>
<organism evidence="10 11">
    <name type="scientific">Leekyejoonella antrihumi</name>
    <dbReference type="NCBI Taxonomy" id="1660198"/>
    <lineage>
        <taxon>Bacteria</taxon>
        <taxon>Bacillati</taxon>
        <taxon>Actinomycetota</taxon>
        <taxon>Actinomycetes</taxon>
        <taxon>Micrococcales</taxon>
        <taxon>Dermacoccaceae</taxon>
        <taxon>Leekyejoonella</taxon>
    </lineage>
</organism>
<protein>
    <submittedName>
        <fullName evidence="10">DedA family protein</fullName>
    </submittedName>
</protein>
<reference evidence="10 11" key="1">
    <citation type="submission" date="2019-05" db="EMBL/GenBank/DDBJ databases">
        <authorList>
            <person name="Lee S.D."/>
        </authorList>
    </citation>
    <scope>NUCLEOTIDE SEQUENCE [LARGE SCALE GENOMIC DNA]</scope>
    <source>
        <strain evidence="10 11">C5-26</strain>
    </source>
</reference>
<dbReference type="GO" id="GO:0005886">
    <property type="term" value="C:plasma membrane"/>
    <property type="evidence" value="ECO:0007669"/>
    <property type="project" value="UniProtKB-SubCell"/>
</dbReference>
<evidence type="ECO:0000256" key="3">
    <source>
        <dbReference type="ARBA" id="ARBA00022475"/>
    </source>
</evidence>
<dbReference type="Pfam" id="PF09335">
    <property type="entry name" value="VTT_dom"/>
    <property type="match status" value="1"/>
</dbReference>
<feature type="transmembrane region" description="Helical" evidence="8">
    <location>
        <begin position="200"/>
        <end position="217"/>
    </location>
</feature>
<evidence type="ECO:0000256" key="8">
    <source>
        <dbReference type="SAM" id="Phobius"/>
    </source>
</evidence>
<gene>
    <name evidence="10" type="ORF">FGL98_17680</name>
</gene>
<keyword evidence="3" id="KW-1003">Cell membrane</keyword>
<comment type="similarity">
    <text evidence="2">Belongs to the DedA family.</text>
</comment>
<sequence length="260" mass="28755">MSDDDAATGDPAVTHGDDSGHEALPAQDVAAQQPAEREWWDDPRMPWKGKPRRVDIACWASFCVIGIYGLVTLPLRPILLSLNTYVLAAVSGSSIAMVDFGTQLRAGTSHFGWFGLLLGALSVMKFDWIFWWAGRLWGHGIIEVVAGRSRWAARTAHHAERLADRFGAPAVVLAWFIPFIPTAIVDAFVGNARMKLRNFLLLDFAAAVVNRGIYFYLGYRIGAPAKHLVDLISKYSYYISIVLVVGIIASSIIRSRRQRA</sequence>
<evidence type="ECO:0000313" key="11">
    <source>
        <dbReference type="Proteomes" id="UP000320244"/>
    </source>
</evidence>
<dbReference type="Proteomes" id="UP000320244">
    <property type="component" value="Unassembled WGS sequence"/>
</dbReference>
<accession>A0A563DWU6</accession>
<feature type="region of interest" description="Disordered" evidence="7">
    <location>
        <begin position="1"/>
        <end position="43"/>
    </location>
</feature>
<evidence type="ECO:0000256" key="2">
    <source>
        <dbReference type="ARBA" id="ARBA00010792"/>
    </source>
</evidence>
<evidence type="ECO:0000256" key="4">
    <source>
        <dbReference type="ARBA" id="ARBA00022692"/>
    </source>
</evidence>
<feature type="domain" description="VTT" evidence="9">
    <location>
        <begin position="113"/>
        <end position="219"/>
    </location>
</feature>
<evidence type="ECO:0000259" key="9">
    <source>
        <dbReference type="Pfam" id="PF09335"/>
    </source>
</evidence>
<evidence type="ECO:0000256" key="7">
    <source>
        <dbReference type="SAM" id="MobiDB-lite"/>
    </source>
</evidence>
<keyword evidence="5 8" id="KW-1133">Transmembrane helix</keyword>
<evidence type="ECO:0000313" key="10">
    <source>
        <dbReference type="EMBL" id="TWP34403.1"/>
    </source>
</evidence>
<feature type="transmembrane region" description="Helical" evidence="8">
    <location>
        <begin position="237"/>
        <end position="253"/>
    </location>
</feature>
<dbReference type="PANTHER" id="PTHR42709:SF6">
    <property type="entry name" value="UNDECAPRENYL PHOSPHATE TRANSPORTER A"/>
    <property type="match status" value="1"/>
</dbReference>
<feature type="transmembrane region" description="Helical" evidence="8">
    <location>
        <begin position="54"/>
        <end position="71"/>
    </location>
</feature>
<proteinExistence type="inferred from homology"/>
<evidence type="ECO:0000256" key="6">
    <source>
        <dbReference type="ARBA" id="ARBA00023136"/>
    </source>
</evidence>
<name>A0A563DWU6_9MICO</name>
<dbReference type="RefSeq" id="WP_146318884.1">
    <property type="nucleotide sequence ID" value="NZ_VCQV01000028.1"/>
</dbReference>
<dbReference type="InterPro" id="IPR051311">
    <property type="entry name" value="DedA_domain"/>
</dbReference>
<feature type="transmembrane region" description="Helical" evidence="8">
    <location>
        <begin position="110"/>
        <end position="131"/>
    </location>
</feature>